<dbReference type="Pfam" id="PF13579">
    <property type="entry name" value="Glyco_trans_4_4"/>
    <property type="match status" value="1"/>
</dbReference>
<reference evidence="3" key="1">
    <citation type="submission" date="2019-09" db="EMBL/GenBank/DDBJ databases">
        <title>Characterisation of the sponge microbiome using genome-centric metagenomics.</title>
        <authorList>
            <person name="Engelberts J.P."/>
            <person name="Robbins S.J."/>
            <person name="De Goeij J.M."/>
            <person name="Aranda M."/>
            <person name="Bell S.C."/>
            <person name="Webster N.S."/>
        </authorList>
    </citation>
    <scope>NUCLEOTIDE SEQUENCE</scope>
    <source>
        <strain evidence="3">SB0675_bin_29</strain>
    </source>
</reference>
<accession>A0A6B1FXK2</accession>
<gene>
    <name evidence="3" type="ORF">F4148_04160</name>
</gene>
<dbReference type="InterPro" id="IPR001296">
    <property type="entry name" value="Glyco_trans_1"/>
</dbReference>
<keyword evidence="3" id="KW-0808">Transferase</keyword>
<dbReference type="InterPro" id="IPR028098">
    <property type="entry name" value="Glyco_trans_4-like_N"/>
</dbReference>
<evidence type="ECO:0000313" key="3">
    <source>
        <dbReference type="EMBL" id="MYH60970.1"/>
    </source>
</evidence>
<dbReference type="GO" id="GO:0016758">
    <property type="term" value="F:hexosyltransferase activity"/>
    <property type="evidence" value="ECO:0007669"/>
    <property type="project" value="TreeGrafter"/>
</dbReference>
<dbReference type="CDD" id="cd03801">
    <property type="entry name" value="GT4_PimA-like"/>
    <property type="match status" value="1"/>
</dbReference>
<sequence>MKPLRICLVSKEYPPEGSGGIANYVHLLAHGLVEEGHDVTVIAGPADNGSMTPSNSTAPHAPELHRVENCRLALPPPIRRKARGIWRELERSWAVDRKIARLEHEQGPFDVVEMPNWGAEGLCYSFHQRAPLVIRLSTPLAQVSLLKEGRADRMGLRLACFLEAVPARRAAHIIANSRFIAQYCTNLYGVEKTRPEVIPLGIPVPISPPVERQAKEGKVTVLYVGRLEKRKGIDRLLHAIPQVIRETPFCKFVIAGDDIGEAPQGKSYRDYFESFASAAARESTTFLGYVEERELSKLYADCDIFAAPSQSESFGLIYLEAMAHAKPVVAFHTGGVPEVVANDETGILVELDNISALVHALVRLIQDKELRQKMGRCGYERVRKSFPAKRMVAETVACYRRVISGESKANAYGLR</sequence>
<dbReference type="PANTHER" id="PTHR45947:SF3">
    <property type="entry name" value="SULFOQUINOVOSYL TRANSFERASE SQD2"/>
    <property type="match status" value="1"/>
</dbReference>
<dbReference type="AlphaFoldDB" id="A0A6B1FXK2"/>
<protein>
    <submittedName>
        <fullName evidence="3">Glycosyltransferase family 4 protein</fullName>
    </submittedName>
</protein>
<dbReference type="EMBL" id="VYDA01000158">
    <property type="protein sequence ID" value="MYH60970.1"/>
    <property type="molecule type" value="Genomic_DNA"/>
</dbReference>
<dbReference type="SUPFAM" id="SSF53756">
    <property type="entry name" value="UDP-Glycosyltransferase/glycogen phosphorylase"/>
    <property type="match status" value="1"/>
</dbReference>
<organism evidence="3">
    <name type="scientific">Caldilineaceae bacterium SB0675_bin_29</name>
    <dbReference type="NCBI Taxonomy" id="2605266"/>
    <lineage>
        <taxon>Bacteria</taxon>
        <taxon>Bacillati</taxon>
        <taxon>Chloroflexota</taxon>
        <taxon>Caldilineae</taxon>
        <taxon>Caldilineales</taxon>
        <taxon>Caldilineaceae</taxon>
    </lineage>
</organism>
<comment type="caution">
    <text evidence="3">The sequence shown here is derived from an EMBL/GenBank/DDBJ whole genome shotgun (WGS) entry which is preliminary data.</text>
</comment>
<dbReference type="Gene3D" id="3.40.50.2000">
    <property type="entry name" value="Glycogen Phosphorylase B"/>
    <property type="match status" value="2"/>
</dbReference>
<evidence type="ECO:0000259" key="1">
    <source>
        <dbReference type="Pfam" id="PF00534"/>
    </source>
</evidence>
<feature type="domain" description="Glycosyl transferase family 1" evidence="1">
    <location>
        <begin position="213"/>
        <end position="380"/>
    </location>
</feature>
<dbReference type="Pfam" id="PF00534">
    <property type="entry name" value="Glycos_transf_1"/>
    <property type="match status" value="1"/>
</dbReference>
<proteinExistence type="predicted"/>
<dbReference type="InterPro" id="IPR050194">
    <property type="entry name" value="Glycosyltransferase_grp1"/>
</dbReference>
<evidence type="ECO:0000259" key="2">
    <source>
        <dbReference type="Pfam" id="PF13579"/>
    </source>
</evidence>
<feature type="domain" description="Glycosyltransferase subfamily 4-like N-terminal" evidence="2">
    <location>
        <begin position="19"/>
        <end position="201"/>
    </location>
</feature>
<dbReference type="PANTHER" id="PTHR45947">
    <property type="entry name" value="SULFOQUINOVOSYL TRANSFERASE SQD2"/>
    <property type="match status" value="1"/>
</dbReference>
<name>A0A6B1FXK2_9CHLR</name>